<comment type="subcellular location">
    <subcellularLocation>
        <location evidence="1">Membrane</location>
        <topology evidence="1">Multi-pass membrane protein</topology>
    </subcellularLocation>
</comment>
<dbReference type="GeneID" id="41997760"/>
<dbReference type="InterPro" id="IPR004695">
    <property type="entry name" value="SLAC1/Mae1/Ssu1/TehA"/>
</dbReference>
<comment type="caution">
    <text evidence="6">The sequence shown here is derived from an EMBL/GenBank/DDBJ whole genome shotgun (WGS) entry which is preliminary data.</text>
</comment>
<feature type="transmembrane region" description="Helical" evidence="5">
    <location>
        <begin position="180"/>
        <end position="201"/>
    </location>
</feature>
<feature type="transmembrane region" description="Helical" evidence="5">
    <location>
        <begin position="147"/>
        <end position="173"/>
    </location>
</feature>
<reference evidence="6 7" key="1">
    <citation type="submission" date="2018-06" db="EMBL/GenBank/DDBJ databases">
        <title>Fusarium incarnatum-equiseti species complex species 28.</title>
        <authorList>
            <person name="Gardiner D.M."/>
        </authorList>
    </citation>
    <scope>NUCLEOTIDE SEQUENCE [LARGE SCALE GENOMIC DNA]</scope>
    <source>
        <strain evidence="6 7">FIESC_28</strain>
    </source>
</reference>
<dbReference type="Proteomes" id="UP000253153">
    <property type="component" value="Unassembled WGS sequence"/>
</dbReference>
<protein>
    <recommendedName>
        <fullName evidence="8">C4-dicarboxylate transporter/malic acid transport protein</fullName>
    </recommendedName>
</protein>
<dbReference type="GO" id="GO:0015140">
    <property type="term" value="F:malate transmembrane transporter activity"/>
    <property type="evidence" value="ECO:0007669"/>
    <property type="project" value="InterPro"/>
</dbReference>
<name>A0A366RA05_9HYPO</name>
<evidence type="ECO:0000256" key="3">
    <source>
        <dbReference type="ARBA" id="ARBA00022989"/>
    </source>
</evidence>
<feature type="transmembrane region" description="Helical" evidence="5">
    <location>
        <begin position="293"/>
        <end position="323"/>
    </location>
</feature>
<dbReference type="OrthoDB" id="2901184at2759"/>
<keyword evidence="3 5" id="KW-1133">Transmembrane helix</keyword>
<feature type="transmembrane region" description="Helical" evidence="5">
    <location>
        <begin position="7"/>
        <end position="27"/>
    </location>
</feature>
<dbReference type="Gene3D" id="1.50.10.150">
    <property type="entry name" value="Voltage-dependent anion channel"/>
    <property type="match status" value="1"/>
</dbReference>
<dbReference type="GO" id="GO:0016020">
    <property type="term" value="C:membrane"/>
    <property type="evidence" value="ECO:0007669"/>
    <property type="project" value="UniProtKB-SubCell"/>
</dbReference>
<keyword evidence="4 5" id="KW-0472">Membrane</keyword>
<evidence type="ECO:0000313" key="6">
    <source>
        <dbReference type="EMBL" id="RBR13140.1"/>
    </source>
</evidence>
<evidence type="ECO:0000256" key="5">
    <source>
        <dbReference type="SAM" id="Phobius"/>
    </source>
</evidence>
<keyword evidence="7" id="KW-1185">Reference proteome</keyword>
<keyword evidence="2 5" id="KW-0812">Transmembrane</keyword>
<dbReference type="InterPro" id="IPR038665">
    <property type="entry name" value="Voltage-dep_anion_channel_sf"/>
</dbReference>
<dbReference type="InterPro" id="IPR030185">
    <property type="entry name" value="Mae1"/>
</dbReference>
<feature type="transmembrane region" description="Helical" evidence="5">
    <location>
        <begin position="221"/>
        <end position="242"/>
    </location>
</feature>
<feature type="transmembrane region" description="Helical" evidence="5">
    <location>
        <begin position="82"/>
        <end position="104"/>
    </location>
</feature>
<accession>A0A366RA05</accession>
<dbReference type="Pfam" id="PF03595">
    <property type="entry name" value="SLAC1"/>
    <property type="match status" value="1"/>
</dbReference>
<evidence type="ECO:0000256" key="4">
    <source>
        <dbReference type="ARBA" id="ARBA00023136"/>
    </source>
</evidence>
<gene>
    <name evidence="6" type="ORF">FIESC28_08326</name>
</gene>
<evidence type="ECO:0000256" key="1">
    <source>
        <dbReference type="ARBA" id="ARBA00004141"/>
    </source>
</evidence>
<feature type="transmembrane region" description="Helical" evidence="5">
    <location>
        <begin position="362"/>
        <end position="382"/>
    </location>
</feature>
<dbReference type="CDD" id="cd09317">
    <property type="entry name" value="TDT_Mae1_like"/>
    <property type="match status" value="1"/>
</dbReference>
<evidence type="ECO:0000313" key="7">
    <source>
        <dbReference type="Proteomes" id="UP000253153"/>
    </source>
</evidence>
<dbReference type="PANTHER" id="PTHR31162:SF3">
    <property type="entry name" value="TRANSPORTER_MALIC ACID TRANSPORT PROTEIN, PUTATIVE-RELATED"/>
    <property type="match status" value="1"/>
</dbReference>
<evidence type="ECO:0000256" key="2">
    <source>
        <dbReference type="ARBA" id="ARBA00022692"/>
    </source>
</evidence>
<sequence length="400" mass="44519">MPLANFGTLVLHHIVFVAHLVYFHIAFSHMEQSALVALYCVSKLLARRADDIGGPPPEWPPPTMSTGGIANILHSLKWTAPWLRGIGLFFFFLNIILFIMNCILIYQMESLFISASVVSIAVILINTCQYGIPYAGPWLLNTMEWVFWVYAALSVSVSAFLYLVLWSTLVFPVHTMTPTWVFPAYPLLLNAPFAANLIAAADSSGHDLSVNTVAMALGATAIQGTGCLIAFMISSAFIYRLMTQKLPRDNQRPAIFMSIGPYGFTAAGIAQLGSQADLLVPENFLGTPHVADIIKVISILVSLWLWGLAMWFFLVCVGALWKYSLAGHHMPFQMTWWSFVFPNTALVTATSVMGKIFDNNGLHIFASVMTVAIVIVWIMIFTRMCWSLKTKKLLWPRDEK</sequence>
<feature type="transmembrane region" description="Helical" evidence="5">
    <location>
        <begin position="254"/>
        <end position="273"/>
    </location>
</feature>
<feature type="transmembrane region" description="Helical" evidence="5">
    <location>
        <begin position="111"/>
        <end position="132"/>
    </location>
</feature>
<dbReference type="PANTHER" id="PTHR31162">
    <property type="entry name" value="MALIC ACID TRANSPORT PROTEIN-RELATED"/>
    <property type="match status" value="1"/>
</dbReference>
<dbReference type="EMBL" id="QKXC01000188">
    <property type="protein sequence ID" value="RBR13140.1"/>
    <property type="molecule type" value="Genomic_DNA"/>
</dbReference>
<dbReference type="AlphaFoldDB" id="A0A366RA05"/>
<evidence type="ECO:0008006" key="8">
    <source>
        <dbReference type="Google" id="ProtNLM"/>
    </source>
</evidence>
<organism evidence="6 7">
    <name type="scientific">Fusarium coffeatum</name>
    <dbReference type="NCBI Taxonomy" id="231269"/>
    <lineage>
        <taxon>Eukaryota</taxon>
        <taxon>Fungi</taxon>
        <taxon>Dikarya</taxon>
        <taxon>Ascomycota</taxon>
        <taxon>Pezizomycotina</taxon>
        <taxon>Sordariomycetes</taxon>
        <taxon>Hypocreomycetidae</taxon>
        <taxon>Hypocreales</taxon>
        <taxon>Nectriaceae</taxon>
        <taxon>Fusarium</taxon>
        <taxon>Fusarium incarnatum-equiseti species complex</taxon>
    </lineage>
</organism>
<dbReference type="RefSeq" id="XP_031013477.1">
    <property type="nucleotide sequence ID" value="XM_031162464.1"/>
</dbReference>
<proteinExistence type="predicted"/>
<feature type="transmembrane region" description="Helical" evidence="5">
    <location>
        <begin position="335"/>
        <end position="356"/>
    </location>
</feature>